<sequence>MANLPFVEEQACIAPSPLPVSIIQNLQAIIERLTANNRLDSCKSIYVEVRSLNARASLQVLDLDYLEMSNSEFDYVQSIENYIDQWGKHLEFAVKHLFEVEYNLCNEVFETIELDFRMCCFAKIAAQSGILAFLRFGNNVTKSKKDPIKLLKLLDIFAVLHKLRLDFNRLFGGKACVEIQTLTRDLVKRIVDGACEIFLELFAQVELQRQTSPPSDGSVPRLVSFVTDYCNQLLGGNYRLTLTQVLVIHQSWKDEIYEEELLTNEVRNIINAIELNLEAWSKAYEDTTLSYIFMMNNHWHLYKNLKGTKLEELMGNSWLRRHEQCLEYYVAVYLRECWGRLPALLSQEGLVLFPGGRASARDLVKKRLKAFNEAFDNVYKKQSNWVVPDKSLREKLCQLLVHTIVPVYMSHLQNYGPLVEQDGSAAKYVKHTAQSMENMLNSLFQPRLGKFGSMKNTQLIGKIKNVVANQFRSTLTAV</sequence>
<dbReference type="GO" id="GO:0006887">
    <property type="term" value="P:exocytosis"/>
    <property type="evidence" value="ECO:0007669"/>
    <property type="project" value="UniProtKB-KW"/>
</dbReference>
<dbReference type="EMBL" id="JBBPBK010000007">
    <property type="protein sequence ID" value="KAK9281621.1"/>
    <property type="molecule type" value="Genomic_DNA"/>
</dbReference>
<feature type="domain" description="Exocyst complex subunit Exo70 C-terminal" evidence="4">
    <location>
        <begin position="85"/>
        <end position="442"/>
    </location>
</feature>
<protein>
    <recommendedName>
        <fullName evidence="3">Exocyst subunit Exo70 family protein</fullName>
    </recommendedName>
</protein>
<dbReference type="InterPro" id="IPR016159">
    <property type="entry name" value="Cullin_repeat-like_dom_sf"/>
</dbReference>
<dbReference type="Gene3D" id="1.20.1280.170">
    <property type="entry name" value="Exocyst complex component Exo70"/>
    <property type="match status" value="1"/>
</dbReference>
<dbReference type="InterPro" id="IPR046364">
    <property type="entry name" value="Exo70_C"/>
</dbReference>
<keyword evidence="2 3" id="KW-0813">Transport</keyword>
<keyword evidence="6" id="KW-1185">Reference proteome</keyword>
<dbReference type="GO" id="GO:0005546">
    <property type="term" value="F:phosphatidylinositol-4,5-bisphosphate binding"/>
    <property type="evidence" value="ECO:0007669"/>
    <property type="project" value="InterPro"/>
</dbReference>
<reference evidence="5 6" key="1">
    <citation type="journal article" date="2024" name="Plant J.">
        <title>Genome sequences and population genomics reveal climatic adaptation and genomic divergence between two closely related sweetgum species.</title>
        <authorList>
            <person name="Xu W.Q."/>
            <person name="Ren C.Q."/>
            <person name="Zhang X.Y."/>
            <person name="Comes H.P."/>
            <person name="Liu X.H."/>
            <person name="Li Y.G."/>
            <person name="Kettle C.J."/>
            <person name="Jalonen R."/>
            <person name="Gaisberger H."/>
            <person name="Ma Y.Z."/>
            <person name="Qiu Y.X."/>
        </authorList>
    </citation>
    <scope>NUCLEOTIDE SEQUENCE [LARGE SCALE GENOMIC DNA]</scope>
    <source>
        <strain evidence="5">Hangzhou</strain>
    </source>
</reference>
<accession>A0AAP0WYB8</accession>
<dbReference type="Proteomes" id="UP001415857">
    <property type="component" value="Unassembled WGS sequence"/>
</dbReference>
<comment type="similarity">
    <text evidence="1 3">Belongs to the EXO70 family.</text>
</comment>
<evidence type="ECO:0000256" key="1">
    <source>
        <dbReference type="ARBA" id="ARBA00006756"/>
    </source>
</evidence>
<proteinExistence type="inferred from homology"/>
<evidence type="ECO:0000256" key="3">
    <source>
        <dbReference type="RuleBase" id="RU365026"/>
    </source>
</evidence>
<comment type="caution">
    <text evidence="5">The sequence shown here is derived from an EMBL/GenBank/DDBJ whole genome shotgun (WGS) entry which is preliminary data.</text>
</comment>
<dbReference type="InterPro" id="IPR004140">
    <property type="entry name" value="Exo70"/>
</dbReference>
<dbReference type="GO" id="GO:0015031">
    <property type="term" value="P:protein transport"/>
    <property type="evidence" value="ECO:0007669"/>
    <property type="project" value="UniProtKB-KW"/>
</dbReference>
<keyword evidence="3" id="KW-0653">Protein transport</keyword>
<dbReference type="SUPFAM" id="SSF74788">
    <property type="entry name" value="Cullin repeat-like"/>
    <property type="match status" value="1"/>
</dbReference>
<dbReference type="GO" id="GO:0000145">
    <property type="term" value="C:exocyst"/>
    <property type="evidence" value="ECO:0007669"/>
    <property type="project" value="InterPro"/>
</dbReference>
<dbReference type="Pfam" id="PF03081">
    <property type="entry name" value="Exo70_C"/>
    <property type="match status" value="1"/>
</dbReference>
<dbReference type="PANTHER" id="PTHR12542:SF95">
    <property type="entry name" value="EXOCYST SUBUNIT EXO70 FAMILY PROTEIN"/>
    <property type="match status" value="1"/>
</dbReference>
<evidence type="ECO:0000259" key="4">
    <source>
        <dbReference type="Pfam" id="PF03081"/>
    </source>
</evidence>
<evidence type="ECO:0000313" key="5">
    <source>
        <dbReference type="EMBL" id="KAK9281621.1"/>
    </source>
</evidence>
<organism evidence="5 6">
    <name type="scientific">Liquidambar formosana</name>
    <name type="common">Formosan gum</name>
    <dbReference type="NCBI Taxonomy" id="63359"/>
    <lineage>
        <taxon>Eukaryota</taxon>
        <taxon>Viridiplantae</taxon>
        <taxon>Streptophyta</taxon>
        <taxon>Embryophyta</taxon>
        <taxon>Tracheophyta</taxon>
        <taxon>Spermatophyta</taxon>
        <taxon>Magnoliopsida</taxon>
        <taxon>eudicotyledons</taxon>
        <taxon>Gunneridae</taxon>
        <taxon>Pentapetalae</taxon>
        <taxon>Saxifragales</taxon>
        <taxon>Altingiaceae</taxon>
        <taxon>Liquidambar</taxon>
    </lineage>
</organism>
<name>A0AAP0WYB8_LIQFO</name>
<gene>
    <name evidence="5" type="ORF">L1049_004524</name>
</gene>
<dbReference type="PANTHER" id="PTHR12542">
    <property type="entry name" value="EXOCYST COMPLEX PROTEIN EXO70"/>
    <property type="match status" value="1"/>
</dbReference>
<evidence type="ECO:0000256" key="2">
    <source>
        <dbReference type="ARBA" id="ARBA00022448"/>
    </source>
</evidence>
<comment type="function">
    <text evidence="3">Component of the exocyst complex.</text>
</comment>
<keyword evidence="3" id="KW-0268">Exocytosis</keyword>
<evidence type="ECO:0000313" key="6">
    <source>
        <dbReference type="Proteomes" id="UP001415857"/>
    </source>
</evidence>
<dbReference type="AlphaFoldDB" id="A0AAP0WYB8"/>